<dbReference type="InterPro" id="IPR050401">
    <property type="entry name" value="Cyclic_nucleotide_synthase"/>
</dbReference>
<dbReference type="OrthoDB" id="1890790at2759"/>
<dbReference type="GO" id="GO:0004672">
    <property type="term" value="F:protein kinase activity"/>
    <property type="evidence" value="ECO:0007669"/>
    <property type="project" value="InterPro"/>
</dbReference>
<organism evidence="12 13">
    <name type="scientific">Pomacea canaliculata</name>
    <name type="common">Golden apple snail</name>
    <dbReference type="NCBI Taxonomy" id="400727"/>
    <lineage>
        <taxon>Eukaryota</taxon>
        <taxon>Metazoa</taxon>
        <taxon>Spiralia</taxon>
        <taxon>Lophotrochozoa</taxon>
        <taxon>Mollusca</taxon>
        <taxon>Gastropoda</taxon>
        <taxon>Caenogastropoda</taxon>
        <taxon>Architaenioglossa</taxon>
        <taxon>Ampullarioidea</taxon>
        <taxon>Ampullariidae</taxon>
        <taxon>Pomacea</taxon>
    </lineage>
</organism>
<dbReference type="GO" id="GO:0007168">
    <property type="term" value="P:receptor guanylyl cyclase signaling pathway"/>
    <property type="evidence" value="ECO:0007669"/>
    <property type="project" value="TreeGrafter"/>
</dbReference>
<dbReference type="STRING" id="400727.A0A2T7PYB6"/>
<feature type="domain" description="Serine-threonine/tyrosine-protein kinase catalytic" evidence="11">
    <location>
        <begin position="467"/>
        <end position="531"/>
    </location>
</feature>
<evidence type="ECO:0000256" key="6">
    <source>
        <dbReference type="ARBA" id="ARBA00023136"/>
    </source>
</evidence>
<evidence type="ECO:0000256" key="8">
    <source>
        <dbReference type="ARBA" id="ARBA00023180"/>
    </source>
</evidence>
<dbReference type="AlphaFoldDB" id="A0A2T7PYB6"/>
<dbReference type="SUPFAM" id="SSF53822">
    <property type="entry name" value="Periplasmic binding protein-like I"/>
    <property type="match status" value="1"/>
</dbReference>
<sequence length="721" mass="81745">MCFYDVHAARLSDARASPGTTACTVCAAIAILLHISEPSRGLTFCTETEVSDKSLYPTFARTKPTDSQVSKSVVSLLRMFKWTKVTFIHSNTTDGNHTADDIYSTLVDHGFKVLFRKKYPGPYFHKHMVNPFVKIVEETYLETRIYVMLGAPYEFVGLMDNLQDRGILDAGEYFVIGVCLEPYYPENPETFLEGVFDYDVTERSALAFRHFVGLIHSPPVQPGYKAFQKIVDEYLEKQPFNFTNPLRNMSTFRRIRPEAAYLYDAVWLYAKAADQVLREGGSLLDGRRIIAHIQNQTYQSAFGYLSKINSKGDTEGNFSLIVRKATEKGWGMFPVGNFRLTFDSDDIPTFQFYGNETIHWIAGRPPLDEPECGFHHERCIPPTSYTKEVVAGIAGSLILIGTIVGYLIYRNWRYEQDLASLLWKIDFKDITFRRATQSSFLPGQISLMSQNDFDFRQLFTHVGTYRGTIVAIRRVNKKHVELTRSVRKELKTMRELRHDNINPFIGACIDSPSILIVTAYCAKGSLQLLLTFALILSQDILENDDFQLDSMFIASLVHDIVRVRHCGCLESSLSLGWPRPSAVLHLPFASFFFYFFPPEFLNVHLTPCTGIFVFKDPVHPAGASLSSLTSPKNLIFIVCKPEDPSSARGTIRLWEERDGSEGVDEGEYLLHVSRVHRRILELLPQFISRTAMKLAEAEEEGLVVASILEKLAKNYTAVSTT</sequence>
<reference evidence="12 13" key="1">
    <citation type="submission" date="2018-04" db="EMBL/GenBank/DDBJ databases">
        <title>The genome of golden apple snail Pomacea canaliculata provides insight into stress tolerance and invasive adaptation.</title>
        <authorList>
            <person name="Liu C."/>
            <person name="Liu B."/>
            <person name="Ren Y."/>
            <person name="Zhang Y."/>
            <person name="Wang H."/>
            <person name="Li S."/>
            <person name="Jiang F."/>
            <person name="Yin L."/>
            <person name="Zhang G."/>
            <person name="Qian W."/>
            <person name="Fan W."/>
        </authorList>
    </citation>
    <scope>NUCLEOTIDE SEQUENCE [LARGE SCALE GENOMIC DNA]</scope>
    <source>
        <strain evidence="12">SZHN2017</strain>
        <tissue evidence="12">Muscle</tissue>
    </source>
</reference>
<evidence type="ECO:0000256" key="7">
    <source>
        <dbReference type="ARBA" id="ARBA00023170"/>
    </source>
</evidence>
<evidence type="ECO:0000259" key="11">
    <source>
        <dbReference type="Pfam" id="PF07714"/>
    </source>
</evidence>
<keyword evidence="8" id="KW-0325">Glycoprotein</keyword>
<keyword evidence="7" id="KW-0675">Receptor</keyword>
<dbReference type="InterPro" id="IPR028082">
    <property type="entry name" value="Peripla_BP_I"/>
</dbReference>
<evidence type="ECO:0000256" key="5">
    <source>
        <dbReference type="ARBA" id="ARBA00022989"/>
    </source>
</evidence>
<evidence type="ECO:0000256" key="9">
    <source>
        <dbReference type="ARBA" id="ARBA00023239"/>
    </source>
</evidence>
<dbReference type="GO" id="GO:0004016">
    <property type="term" value="F:adenylate cyclase activity"/>
    <property type="evidence" value="ECO:0007669"/>
    <property type="project" value="TreeGrafter"/>
</dbReference>
<dbReference type="InterPro" id="IPR001245">
    <property type="entry name" value="Ser-Thr/Tyr_kinase_cat_dom"/>
</dbReference>
<dbReference type="Proteomes" id="UP000245119">
    <property type="component" value="Linkage Group LG1"/>
</dbReference>
<keyword evidence="4" id="KW-0547">Nucleotide-binding</keyword>
<evidence type="ECO:0000256" key="3">
    <source>
        <dbReference type="ARBA" id="ARBA00022729"/>
    </source>
</evidence>
<feature type="domain" description="Receptor ligand binding region" evidence="10">
    <location>
        <begin position="44"/>
        <end position="321"/>
    </location>
</feature>
<keyword evidence="3" id="KW-0732">Signal</keyword>
<comment type="subcellular location">
    <subcellularLocation>
        <location evidence="1">Membrane</location>
        <topology evidence="1">Single-pass type I membrane protein</topology>
    </subcellularLocation>
</comment>
<dbReference type="InterPro" id="IPR001828">
    <property type="entry name" value="ANF_lig-bd_rcpt"/>
</dbReference>
<dbReference type="Gene3D" id="3.40.50.2300">
    <property type="match status" value="2"/>
</dbReference>
<evidence type="ECO:0000259" key="10">
    <source>
        <dbReference type="Pfam" id="PF01094"/>
    </source>
</evidence>
<keyword evidence="13" id="KW-1185">Reference proteome</keyword>
<dbReference type="SUPFAM" id="SSF56112">
    <property type="entry name" value="Protein kinase-like (PK-like)"/>
    <property type="match status" value="1"/>
</dbReference>
<name>A0A2T7PYB6_POMCA</name>
<evidence type="ECO:0000256" key="1">
    <source>
        <dbReference type="ARBA" id="ARBA00004479"/>
    </source>
</evidence>
<dbReference type="PRINTS" id="PR00255">
    <property type="entry name" value="NATPEPTIDER"/>
</dbReference>
<dbReference type="Pfam" id="PF07714">
    <property type="entry name" value="PK_Tyr_Ser-Thr"/>
    <property type="match status" value="1"/>
</dbReference>
<protein>
    <submittedName>
        <fullName evidence="12">Uncharacterized protein</fullName>
    </submittedName>
</protein>
<dbReference type="PANTHER" id="PTHR11920:SF335">
    <property type="entry name" value="GUANYLATE CYCLASE"/>
    <property type="match status" value="1"/>
</dbReference>
<keyword evidence="9" id="KW-0456">Lyase</keyword>
<dbReference type="InterPro" id="IPR011009">
    <property type="entry name" value="Kinase-like_dom_sf"/>
</dbReference>
<evidence type="ECO:0000313" key="12">
    <source>
        <dbReference type="EMBL" id="PVD38413.1"/>
    </source>
</evidence>
<dbReference type="GO" id="GO:0005886">
    <property type="term" value="C:plasma membrane"/>
    <property type="evidence" value="ECO:0007669"/>
    <property type="project" value="TreeGrafter"/>
</dbReference>
<keyword evidence="2" id="KW-0812">Transmembrane</keyword>
<keyword evidence="5" id="KW-1133">Transmembrane helix</keyword>
<keyword evidence="6" id="KW-0472">Membrane</keyword>
<gene>
    <name evidence="12" type="ORF">C0Q70_01028</name>
</gene>
<proteinExistence type="predicted"/>
<dbReference type="GO" id="GO:0000166">
    <property type="term" value="F:nucleotide binding"/>
    <property type="evidence" value="ECO:0007669"/>
    <property type="project" value="UniProtKB-KW"/>
</dbReference>
<dbReference type="Gene3D" id="3.30.200.20">
    <property type="entry name" value="Phosphorylase Kinase, domain 1"/>
    <property type="match status" value="1"/>
</dbReference>
<dbReference type="PANTHER" id="PTHR11920">
    <property type="entry name" value="GUANYLYL CYCLASE"/>
    <property type="match status" value="1"/>
</dbReference>
<dbReference type="GO" id="GO:0001653">
    <property type="term" value="F:peptide receptor activity"/>
    <property type="evidence" value="ECO:0007669"/>
    <property type="project" value="TreeGrafter"/>
</dbReference>
<evidence type="ECO:0000313" key="13">
    <source>
        <dbReference type="Proteomes" id="UP000245119"/>
    </source>
</evidence>
<accession>A0A2T7PYB6</accession>
<dbReference type="EMBL" id="PZQS01000001">
    <property type="protein sequence ID" value="PVD38413.1"/>
    <property type="molecule type" value="Genomic_DNA"/>
</dbReference>
<evidence type="ECO:0000256" key="2">
    <source>
        <dbReference type="ARBA" id="ARBA00022692"/>
    </source>
</evidence>
<dbReference type="GO" id="GO:0004383">
    <property type="term" value="F:guanylate cyclase activity"/>
    <property type="evidence" value="ECO:0007669"/>
    <property type="project" value="TreeGrafter"/>
</dbReference>
<dbReference type="InterPro" id="IPR001170">
    <property type="entry name" value="ANPR/GUC"/>
</dbReference>
<evidence type="ECO:0000256" key="4">
    <source>
        <dbReference type="ARBA" id="ARBA00022741"/>
    </source>
</evidence>
<comment type="caution">
    <text evidence="12">The sequence shown here is derived from an EMBL/GenBank/DDBJ whole genome shotgun (WGS) entry which is preliminary data.</text>
</comment>
<dbReference type="Pfam" id="PF01094">
    <property type="entry name" value="ANF_receptor"/>
    <property type="match status" value="1"/>
</dbReference>